<protein>
    <recommendedName>
        <fullName evidence="3">Cyclase</fullName>
    </recommendedName>
</protein>
<accession>A0ABQ2M7C9</accession>
<evidence type="ECO:0000313" key="2">
    <source>
        <dbReference type="Proteomes" id="UP000642509"/>
    </source>
</evidence>
<keyword evidence="2" id="KW-1185">Reference proteome</keyword>
<dbReference type="RefSeq" id="WP_188806587.1">
    <property type="nucleotide sequence ID" value="NZ_BAAAOU010000007.1"/>
</dbReference>
<sequence length="173" mass="19249">MTSTFTVVTPSSHAAERLFELSLSIDEHLGSMADSGEQAIDGVTSGQIGLGETVTWRARHFGIWFTMTSQITEHDRPRRFVDEQITGPFRSFRHVHDFSSEVHGSAGAGLATAGGIDQRASTMTDTITVTSPLFGRLTERLILVPYLRRLIRQRNRHLLAVLDAEATDQRQKK</sequence>
<dbReference type="InterPro" id="IPR023393">
    <property type="entry name" value="START-like_dom_sf"/>
</dbReference>
<dbReference type="Gene3D" id="3.30.530.20">
    <property type="match status" value="1"/>
</dbReference>
<dbReference type="CDD" id="cd07820">
    <property type="entry name" value="SRPBCC_3"/>
    <property type="match status" value="1"/>
</dbReference>
<evidence type="ECO:0008006" key="3">
    <source>
        <dbReference type="Google" id="ProtNLM"/>
    </source>
</evidence>
<evidence type="ECO:0000313" key="1">
    <source>
        <dbReference type="EMBL" id="GGO47791.1"/>
    </source>
</evidence>
<organism evidence="1 2">
    <name type="scientific">Citricoccus zhacaiensis</name>
    <dbReference type="NCBI Taxonomy" id="489142"/>
    <lineage>
        <taxon>Bacteria</taxon>
        <taxon>Bacillati</taxon>
        <taxon>Actinomycetota</taxon>
        <taxon>Actinomycetes</taxon>
        <taxon>Micrococcales</taxon>
        <taxon>Micrococcaceae</taxon>
        <taxon>Citricoccus</taxon>
    </lineage>
</organism>
<dbReference type="Proteomes" id="UP000642509">
    <property type="component" value="Unassembled WGS sequence"/>
</dbReference>
<dbReference type="SUPFAM" id="SSF55961">
    <property type="entry name" value="Bet v1-like"/>
    <property type="match status" value="1"/>
</dbReference>
<dbReference type="EMBL" id="BMLQ01000008">
    <property type="protein sequence ID" value="GGO47791.1"/>
    <property type="molecule type" value="Genomic_DNA"/>
</dbReference>
<gene>
    <name evidence="1" type="ORF">GCM10010977_25870</name>
</gene>
<name>A0ABQ2M7C9_9MICC</name>
<comment type="caution">
    <text evidence="1">The sequence shown here is derived from an EMBL/GenBank/DDBJ whole genome shotgun (WGS) entry which is preliminary data.</text>
</comment>
<reference evidence="2" key="1">
    <citation type="journal article" date="2019" name="Int. J. Syst. Evol. Microbiol.">
        <title>The Global Catalogue of Microorganisms (GCM) 10K type strain sequencing project: providing services to taxonomists for standard genome sequencing and annotation.</title>
        <authorList>
            <consortium name="The Broad Institute Genomics Platform"/>
            <consortium name="The Broad Institute Genome Sequencing Center for Infectious Disease"/>
            <person name="Wu L."/>
            <person name="Ma J."/>
        </authorList>
    </citation>
    <scope>NUCLEOTIDE SEQUENCE [LARGE SCALE GENOMIC DNA]</scope>
    <source>
        <strain evidence="2">CGMCC 1.7064</strain>
    </source>
</reference>
<proteinExistence type="predicted"/>